<protein>
    <submittedName>
        <fullName evidence="2">Uncharacterized protein</fullName>
    </submittedName>
</protein>
<dbReference type="EMBL" id="JOKZ01000106">
    <property type="protein sequence ID" value="KKP03533.1"/>
    <property type="molecule type" value="Genomic_DNA"/>
</dbReference>
<dbReference type="AlphaFoldDB" id="A0A0F9XTZ1"/>
<organism evidence="2 3">
    <name type="scientific">Trichoderma harzianum</name>
    <name type="common">Hypocrea lixii</name>
    <dbReference type="NCBI Taxonomy" id="5544"/>
    <lineage>
        <taxon>Eukaryota</taxon>
        <taxon>Fungi</taxon>
        <taxon>Dikarya</taxon>
        <taxon>Ascomycota</taxon>
        <taxon>Pezizomycotina</taxon>
        <taxon>Sordariomycetes</taxon>
        <taxon>Hypocreomycetidae</taxon>
        <taxon>Hypocreales</taxon>
        <taxon>Hypocreaceae</taxon>
        <taxon>Trichoderma</taxon>
    </lineage>
</organism>
<sequence length="345" mass="36369">MFITDTISKGTTTTTTTTTAKSTLFHSADGSLSRINLLREIVAIVGENAGGAGRSGASATTLNNYQPGSGGMGRGGQGRGGVRGDRGIAWAGPEGSLSRNQRWVLRRRGVEGLQAQERWLAGRQQARAPAQAPPQQQQQQQQQVLASAQAPPQQQQQSQQQQQQVLAVGQAQTQQQQPPQQQQPQQQQQVLAQTQAQATAVELPPSPPRPADGCGRRRIENKVPTSPSVLLLRLPPPRPVGPTAALQAAGPARSSAVAVAAAEPAGLVGPPLGASLLAMLLLLSSDLSSMDEPQAHSFSEVAPGQCFIIAVATSGILWESNNPPAEFSDCSNRINIEYCMQAKLK</sequence>
<evidence type="ECO:0000313" key="2">
    <source>
        <dbReference type="EMBL" id="KKP03533.1"/>
    </source>
</evidence>
<gene>
    <name evidence="2" type="ORF">THAR02_04340</name>
</gene>
<feature type="compositionally biased region" description="Low complexity" evidence="1">
    <location>
        <begin position="224"/>
        <end position="233"/>
    </location>
</feature>
<evidence type="ECO:0000313" key="3">
    <source>
        <dbReference type="Proteomes" id="UP000034112"/>
    </source>
</evidence>
<name>A0A0F9XTZ1_TRIHA</name>
<evidence type="ECO:0000256" key="1">
    <source>
        <dbReference type="SAM" id="MobiDB-lite"/>
    </source>
</evidence>
<feature type="region of interest" description="Disordered" evidence="1">
    <location>
        <begin position="122"/>
        <end position="158"/>
    </location>
</feature>
<feature type="compositionally biased region" description="Gly residues" evidence="1">
    <location>
        <begin position="68"/>
        <end position="81"/>
    </location>
</feature>
<feature type="region of interest" description="Disordered" evidence="1">
    <location>
        <begin position="51"/>
        <end position="94"/>
    </location>
</feature>
<feature type="region of interest" description="Disordered" evidence="1">
    <location>
        <begin position="175"/>
        <end position="236"/>
    </location>
</feature>
<accession>A0A0F9XTZ1</accession>
<feature type="compositionally biased region" description="Low complexity" evidence="1">
    <location>
        <begin position="175"/>
        <end position="198"/>
    </location>
</feature>
<proteinExistence type="predicted"/>
<comment type="caution">
    <text evidence="2">The sequence shown here is derived from an EMBL/GenBank/DDBJ whole genome shotgun (WGS) entry which is preliminary data.</text>
</comment>
<dbReference type="Proteomes" id="UP000034112">
    <property type="component" value="Unassembled WGS sequence"/>
</dbReference>
<reference evidence="3" key="1">
    <citation type="journal article" date="2015" name="Genome Announc.">
        <title>Draft whole-genome sequence of the biocontrol agent Trichoderma harzianum T6776.</title>
        <authorList>
            <person name="Baroncelli R."/>
            <person name="Piaggeschi G."/>
            <person name="Fiorini L."/>
            <person name="Bertolini E."/>
            <person name="Zapparata A."/>
            <person name="Pe M.E."/>
            <person name="Sarrocco S."/>
            <person name="Vannacci G."/>
        </authorList>
    </citation>
    <scope>NUCLEOTIDE SEQUENCE [LARGE SCALE GENOMIC DNA]</scope>
    <source>
        <strain evidence="3">T6776</strain>
    </source>
</reference>